<name>A0AAU2HD35_9ACTN</name>
<evidence type="ECO:0000313" key="2">
    <source>
        <dbReference type="EMBL" id="WTU45748.1"/>
    </source>
</evidence>
<protein>
    <submittedName>
        <fullName evidence="2">Uncharacterized protein</fullName>
    </submittedName>
</protein>
<feature type="region of interest" description="Disordered" evidence="1">
    <location>
        <begin position="1"/>
        <end position="63"/>
    </location>
</feature>
<gene>
    <name evidence="2" type="ORF">OHV25_00815</name>
    <name evidence="3" type="ORF">OHV25_39025</name>
</gene>
<feature type="compositionally biased region" description="Basic and acidic residues" evidence="1">
    <location>
        <begin position="7"/>
        <end position="26"/>
    </location>
</feature>
<dbReference type="EMBL" id="CP108253">
    <property type="protein sequence ID" value="WTU45759.1"/>
    <property type="molecule type" value="Genomic_DNA"/>
</dbReference>
<evidence type="ECO:0000256" key="1">
    <source>
        <dbReference type="SAM" id="MobiDB-lite"/>
    </source>
</evidence>
<evidence type="ECO:0000313" key="3">
    <source>
        <dbReference type="EMBL" id="WTU45759.1"/>
    </source>
</evidence>
<feature type="compositionally biased region" description="Polar residues" evidence="1">
    <location>
        <begin position="322"/>
        <end position="339"/>
    </location>
</feature>
<proteinExistence type="predicted"/>
<feature type="compositionally biased region" description="Basic residues" evidence="1">
    <location>
        <begin position="309"/>
        <end position="319"/>
    </location>
</feature>
<dbReference type="AlphaFoldDB" id="A0AAU2HD35"/>
<accession>A0AAU2HD35</accession>
<feature type="compositionally biased region" description="Pro residues" evidence="1">
    <location>
        <begin position="361"/>
        <end position="371"/>
    </location>
</feature>
<sequence>MRQWQAKQRERLRQHPELIRRREREQIGAGNLPPNGGTAGRTGSPIGPGSDPFEAARVRSGDARTLPEMSEAQLGAAIRPGVLDQRDLNRIRAEGDRRDGQMLLGRIRPNGKLATRLTDFSDDELARFSGHLGDEDMLQVMAEMDRRDVDAALPGIRRDLVGLSEHDLADRARHVADDRDAIGAETHRRRLLADLFPAGRLAADLSAIGDDVLVWGVRYAAPEDAARITAEIDRRYPAPPPAAATGATVADTLANRAALDQAMRPVALDAPPPADPDEWGAYGRDIEKGPDGTEPNAGRTRRSSPSARGRLRTPARRYARCTANTSICSGSPPRTTPAGTCSPSRPRPPVSTPSRCSPGPRTSPTPVPPRT</sequence>
<dbReference type="EMBL" id="CP108253">
    <property type="protein sequence ID" value="WTU45748.1"/>
    <property type="molecule type" value="Genomic_DNA"/>
</dbReference>
<feature type="region of interest" description="Disordered" evidence="1">
    <location>
        <begin position="266"/>
        <end position="371"/>
    </location>
</feature>
<organism evidence="2">
    <name type="scientific">Streptomyces sp. NBC_00060</name>
    <dbReference type="NCBI Taxonomy" id="2975636"/>
    <lineage>
        <taxon>Bacteria</taxon>
        <taxon>Bacillati</taxon>
        <taxon>Actinomycetota</taxon>
        <taxon>Actinomycetes</taxon>
        <taxon>Kitasatosporales</taxon>
        <taxon>Streptomycetaceae</taxon>
        <taxon>Streptomyces</taxon>
    </lineage>
</organism>
<reference evidence="2" key="1">
    <citation type="submission" date="2022-10" db="EMBL/GenBank/DDBJ databases">
        <title>The complete genomes of actinobacterial strains from the NBC collection.</title>
        <authorList>
            <person name="Joergensen T.S."/>
            <person name="Alvarez Arevalo M."/>
            <person name="Sterndorff E.B."/>
            <person name="Faurdal D."/>
            <person name="Vuksanovic O."/>
            <person name="Mourched A.-S."/>
            <person name="Charusanti P."/>
            <person name="Shaw S."/>
            <person name="Blin K."/>
            <person name="Weber T."/>
        </authorList>
    </citation>
    <scope>NUCLEOTIDE SEQUENCE</scope>
    <source>
        <strain evidence="2">NBC_00060</strain>
    </source>
</reference>